<proteinExistence type="predicted"/>
<evidence type="ECO:0000313" key="3">
    <source>
        <dbReference type="Proteomes" id="UP000052258"/>
    </source>
</evidence>
<dbReference type="PANTHER" id="PTHR47738:SF3">
    <property type="entry name" value="PHOSPHOTRANSFERASE SYSTEM MANNITOL_FRUCTOSE-SPECIFIC IIA DOMAIN CONTAINING PROTEIN"/>
    <property type="match status" value="1"/>
</dbReference>
<feature type="domain" description="PTS EIIA type-2" evidence="1">
    <location>
        <begin position="5"/>
        <end position="152"/>
    </location>
</feature>
<gene>
    <name evidence="2" type="ORF">X560_1109</name>
</gene>
<dbReference type="InterPro" id="IPR051541">
    <property type="entry name" value="PTS_SugarTrans_NitroReg"/>
</dbReference>
<organism evidence="2 3">
    <name type="scientific">Listeria fleischmannii 1991</name>
    <dbReference type="NCBI Taxonomy" id="1430899"/>
    <lineage>
        <taxon>Bacteria</taxon>
        <taxon>Bacillati</taxon>
        <taxon>Bacillota</taxon>
        <taxon>Bacilli</taxon>
        <taxon>Bacillales</taxon>
        <taxon>Listeriaceae</taxon>
        <taxon>Listeria</taxon>
    </lineage>
</organism>
<sequence>MDLVKFLKKELIWVDVSCETQEDIFKTVASQGEKLHYVTSHFLSKLLEREAVFPTGLKLDGYGVALPHTDPECVSEQFIAVLTSKKGIPFQLMEDKNQSVRAEVIFVLGLNEPHSQLEVLRQLMGIIQDKGNIRALNEANSAEQIIQILKKIAVNE</sequence>
<comment type="caution">
    <text evidence="2">The sequence shown here is derived from an EMBL/GenBank/DDBJ whole genome shotgun (WGS) entry which is preliminary data.</text>
</comment>
<keyword evidence="3" id="KW-1185">Reference proteome</keyword>
<dbReference type="Pfam" id="PF00359">
    <property type="entry name" value="PTS_EIIA_2"/>
    <property type="match status" value="1"/>
</dbReference>
<dbReference type="InterPro" id="IPR002178">
    <property type="entry name" value="PTS_EIIA_type-2_dom"/>
</dbReference>
<dbReference type="SUPFAM" id="SSF55804">
    <property type="entry name" value="Phoshotransferase/anion transport protein"/>
    <property type="match status" value="1"/>
</dbReference>
<dbReference type="AlphaFoldDB" id="A0A0J8GHG2"/>
<name>A0A0J8GHG2_9LIST</name>
<evidence type="ECO:0000313" key="2">
    <source>
        <dbReference type="EMBL" id="KMT60183.1"/>
    </source>
</evidence>
<dbReference type="PATRIC" id="fig|1430899.3.peg.1143"/>
<dbReference type="PANTHER" id="PTHR47738">
    <property type="entry name" value="PTS SYSTEM FRUCTOSE-LIKE EIIA COMPONENT-RELATED"/>
    <property type="match status" value="1"/>
</dbReference>
<reference evidence="2 3" key="1">
    <citation type="journal article" date="2015" name="Genome Biol. Evol.">
        <title>Comparative Genomics of Listeria Sensu Lato: Genus-Wide Differences in Evolutionary Dynamics and the Progressive Gain of Complex, Potentially Pathogenicity-Related Traits through Lateral Gene Transfer.</title>
        <authorList>
            <person name="Chiara M."/>
            <person name="Caruso M."/>
            <person name="D'Erchia A.M."/>
            <person name="Manzari C."/>
            <person name="Fraccalvieri R."/>
            <person name="Goffredo E."/>
            <person name="Latorre L."/>
            <person name="Miccolupo A."/>
            <person name="Padalino I."/>
            <person name="Santagada G."/>
            <person name="Chiocco D."/>
            <person name="Pesole G."/>
            <person name="Horner D.S."/>
            <person name="Parisi A."/>
        </authorList>
    </citation>
    <scope>NUCLEOTIDE SEQUENCE [LARGE SCALE GENOMIC DNA]</scope>
    <source>
        <strain evidence="2 3">1991</strain>
    </source>
</reference>
<evidence type="ECO:0000259" key="1">
    <source>
        <dbReference type="PROSITE" id="PS51094"/>
    </source>
</evidence>
<dbReference type="CDD" id="cd00211">
    <property type="entry name" value="PTS_IIA_fru"/>
    <property type="match status" value="1"/>
</dbReference>
<dbReference type="PROSITE" id="PS51094">
    <property type="entry name" value="PTS_EIIA_TYPE_2"/>
    <property type="match status" value="1"/>
</dbReference>
<dbReference type="OrthoDB" id="370976at2"/>
<dbReference type="Gene3D" id="3.40.930.10">
    <property type="entry name" value="Mannitol-specific EII, Chain A"/>
    <property type="match status" value="1"/>
</dbReference>
<protein>
    <submittedName>
        <fullName evidence="2">PTS system galactitol-specific transporter subunit IIA</fullName>
    </submittedName>
</protein>
<dbReference type="InterPro" id="IPR016152">
    <property type="entry name" value="PTrfase/Anion_transptr"/>
</dbReference>
<dbReference type="Proteomes" id="UP000052258">
    <property type="component" value="Unassembled WGS sequence"/>
</dbReference>
<accession>A0A0J8GHG2</accession>
<dbReference type="RefSeq" id="WP_059139996.1">
    <property type="nucleotide sequence ID" value="NZ_KQ130613.1"/>
</dbReference>
<dbReference type="EMBL" id="AZHO01000011">
    <property type="protein sequence ID" value="KMT60183.1"/>
    <property type="molecule type" value="Genomic_DNA"/>
</dbReference>